<protein>
    <submittedName>
        <fullName evidence="1">GTPase</fullName>
    </submittedName>
</protein>
<dbReference type="Proteomes" id="UP001155077">
    <property type="component" value="Unassembled WGS sequence"/>
</dbReference>
<organism evidence="1 2">
    <name type="scientific">Gramella jeungdoensis</name>
    <dbReference type="NCBI Taxonomy" id="708091"/>
    <lineage>
        <taxon>Bacteria</taxon>
        <taxon>Pseudomonadati</taxon>
        <taxon>Bacteroidota</taxon>
        <taxon>Flavobacteriia</taxon>
        <taxon>Flavobacteriales</taxon>
        <taxon>Flavobacteriaceae</taxon>
        <taxon>Christiangramia</taxon>
    </lineage>
</organism>
<reference evidence="1" key="1">
    <citation type="submission" date="2022-06" db="EMBL/GenBank/DDBJ databases">
        <title>Gramella sediminis sp. nov., isolated from deep-sea sediment of the Indian Ocean.</title>
        <authorList>
            <person name="Yang L."/>
        </authorList>
    </citation>
    <scope>NUCLEOTIDE SEQUENCE</scope>
    <source>
        <strain evidence="1">HMD3159</strain>
    </source>
</reference>
<evidence type="ECO:0000313" key="1">
    <source>
        <dbReference type="EMBL" id="MCM8567866.1"/>
    </source>
</evidence>
<accession>A0ABT0YWQ0</accession>
<comment type="caution">
    <text evidence="1">The sequence shown here is derived from an EMBL/GenBank/DDBJ whole genome shotgun (WGS) entry which is preliminary data.</text>
</comment>
<evidence type="ECO:0000313" key="2">
    <source>
        <dbReference type="Proteomes" id="UP001155077"/>
    </source>
</evidence>
<dbReference type="EMBL" id="JAMSCK010000001">
    <property type="protein sequence ID" value="MCM8567866.1"/>
    <property type="molecule type" value="Genomic_DNA"/>
</dbReference>
<name>A0ABT0YWQ0_9FLAO</name>
<keyword evidence="2" id="KW-1185">Reference proteome</keyword>
<sequence length="121" mass="14454">MEKLIFVYNADSGRLNGFMDSLHKTIRPSTYNCKLCKLTFGVLHQKKDWKNFMKGLNAESEFLHKNEFQKQYASKFGYKFEFPLILMQNRKGLEVFLSKDEFWNIDSLEELMKVIRKRLNS</sequence>
<dbReference type="RefSeq" id="WP_252110281.1">
    <property type="nucleotide sequence ID" value="NZ_JAMSCK010000001.1"/>
</dbReference>
<proteinExistence type="predicted"/>
<gene>
    <name evidence="1" type="ORF">NE848_00615</name>
</gene>